<dbReference type="OrthoDB" id="9795550at2"/>
<accession>A0A4U2Z605</accession>
<gene>
    <name evidence="1" type="ORF">FCU45_07495</name>
</gene>
<keyword evidence="2" id="KW-1185">Reference proteome</keyword>
<name>A0A4U2Z605_9BACT</name>
<dbReference type="EMBL" id="SZPX01000005">
    <property type="protein sequence ID" value="TKI69354.1"/>
    <property type="molecule type" value="Genomic_DNA"/>
</dbReference>
<reference evidence="1 2" key="1">
    <citation type="submission" date="2019-04" db="EMBL/GenBank/DDBJ databases">
        <title>Sulfurimonas crateris sp. nov. a facultative anaerobic sulfur-oxidizing chemolithautotrophic bacterium isolated from a terrestrial mud vulcano.</title>
        <authorList>
            <person name="Ratnikova N.M."/>
            <person name="Slobodkin A.I."/>
            <person name="Merkel A.Y."/>
            <person name="Novikov A."/>
            <person name="Bonch-Osmolovskaya E.A."/>
            <person name="Slobodkina G.B."/>
        </authorList>
    </citation>
    <scope>NUCLEOTIDE SEQUENCE [LARGE SCALE GENOMIC DNA]</scope>
    <source>
        <strain evidence="1 2">SN118</strain>
    </source>
</reference>
<dbReference type="RefSeq" id="WP_137013897.1">
    <property type="nucleotide sequence ID" value="NZ_SZPX01000005.1"/>
</dbReference>
<sequence>MPHIVLENINSTKEAFDVVEPFANKIEGGMLKVLDKYINATQQTSLIEALAIENGKNQSFFVQLTQKPSSLTVRLLPLTDPEKTDGVKTIMALIAKQIKDKNPAISYGKNNLADFLID</sequence>
<comment type="caution">
    <text evidence="1">The sequence shown here is derived from an EMBL/GenBank/DDBJ whole genome shotgun (WGS) entry which is preliminary data.</text>
</comment>
<evidence type="ECO:0000313" key="2">
    <source>
        <dbReference type="Proteomes" id="UP000309561"/>
    </source>
</evidence>
<evidence type="ECO:0000313" key="1">
    <source>
        <dbReference type="EMBL" id="TKI69354.1"/>
    </source>
</evidence>
<dbReference type="AlphaFoldDB" id="A0A4U2Z605"/>
<dbReference type="Proteomes" id="UP000309561">
    <property type="component" value="Unassembled WGS sequence"/>
</dbReference>
<organism evidence="1 2">
    <name type="scientific">Sulfurimonas crateris</name>
    <dbReference type="NCBI Taxonomy" id="2574727"/>
    <lineage>
        <taxon>Bacteria</taxon>
        <taxon>Pseudomonadati</taxon>
        <taxon>Campylobacterota</taxon>
        <taxon>Epsilonproteobacteria</taxon>
        <taxon>Campylobacterales</taxon>
        <taxon>Sulfurimonadaceae</taxon>
        <taxon>Sulfurimonas</taxon>
    </lineage>
</organism>
<protein>
    <submittedName>
        <fullName evidence="1">Uncharacterized protein</fullName>
    </submittedName>
</protein>
<proteinExistence type="predicted"/>